<reference evidence="1" key="1">
    <citation type="submission" date="2020-04" db="EMBL/GenBank/DDBJ databases">
        <title>Deep metagenomics examines the oral microbiome during advanced dental caries in children, revealing novel taxa and co-occurrences with host molecules.</title>
        <authorList>
            <person name="Baker J.L."/>
            <person name="Morton J.T."/>
            <person name="Dinis M."/>
            <person name="Alvarez R."/>
            <person name="Tran N.C."/>
            <person name="Knight R."/>
            <person name="Edlund A."/>
        </authorList>
    </citation>
    <scope>NUCLEOTIDE SEQUENCE</scope>
    <source>
        <strain evidence="1">JCVI_32_bin.14</strain>
    </source>
</reference>
<dbReference type="EMBL" id="JABZMK010000101">
    <property type="protein sequence ID" value="MBF1130117.1"/>
    <property type="molecule type" value="Genomic_DNA"/>
</dbReference>
<dbReference type="Pfam" id="PF08843">
    <property type="entry name" value="AbiEii"/>
    <property type="match status" value="1"/>
</dbReference>
<dbReference type="AlphaFoldDB" id="A0A930B9J7"/>
<dbReference type="GO" id="GO:0016740">
    <property type="term" value="F:transferase activity"/>
    <property type="evidence" value="ECO:0007669"/>
    <property type="project" value="UniProtKB-KW"/>
</dbReference>
<organism evidence="1 2">
    <name type="scientific">Dialister invisus</name>
    <dbReference type="NCBI Taxonomy" id="218538"/>
    <lineage>
        <taxon>Bacteria</taxon>
        <taxon>Bacillati</taxon>
        <taxon>Bacillota</taxon>
        <taxon>Negativicutes</taxon>
        <taxon>Veillonellales</taxon>
        <taxon>Veillonellaceae</taxon>
        <taxon>Dialister</taxon>
    </lineage>
</organism>
<evidence type="ECO:0000313" key="2">
    <source>
        <dbReference type="Proteomes" id="UP000757890"/>
    </source>
</evidence>
<dbReference type="InterPro" id="IPR014942">
    <property type="entry name" value="AbiEii"/>
</dbReference>
<accession>A0A930B9J7</accession>
<name>A0A930B9J7_9FIRM</name>
<proteinExistence type="predicted"/>
<dbReference type="RefSeq" id="WP_276640889.1">
    <property type="nucleotide sequence ID" value="NZ_CATXUV010000007.1"/>
</dbReference>
<keyword evidence="1" id="KW-0808">Transferase</keyword>
<dbReference type="Proteomes" id="UP000757890">
    <property type="component" value="Unassembled WGS sequence"/>
</dbReference>
<protein>
    <submittedName>
        <fullName evidence="1">Nucleotidyl transferase AbiEii/AbiGii toxin family protein</fullName>
    </submittedName>
</protein>
<evidence type="ECO:0000313" key="1">
    <source>
        <dbReference type="EMBL" id="MBF1130117.1"/>
    </source>
</evidence>
<gene>
    <name evidence="1" type="ORF">HXL70_08805</name>
</gene>
<comment type="caution">
    <text evidence="1">The sequence shown here is derived from an EMBL/GenBank/DDBJ whole genome shotgun (WGS) entry which is preliminary data.</text>
</comment>
<sequence length="280" mass="32511">MALTGAQVRGKIKNIAKSNRADARILMRIYMMERFLERVANSPYSENFIIKGGILVTSMIGISMRSTMDIDTSIRNLNLSEEEALRIINKISKIDLQDGVTFNVKDVTRIMDDMEYPGIRVTMDAYLGKMITPIKIDISTGDIITPRAIEYDYSLMLEERSIKLWSYNLETIFAEKLQTILARGILNTRMRDFYDVYTLMLRYEERINHEILKQAFEATCNKRNTTDIITSGMQILDIIINDDRLNDLWNSYQQKYLYAGDIPFEAAVKKSIQIYKMMKQ</sequence>